<sequence length="585" mass="67493">MAAPQRTREPSPAWQQLEMKLTCPKQHVYELIRPVVLFDQPVAERAAETATAERTLYRHVQTFRQHGLGAAQRPATAPIRAAARLPAEAIAYLLAIKAEYPPMRHYELATICLVRFGRRPSIKTVKRALATNTLPMLTTRRFPPYHTIPDIVERRRAILRLITEGWTKKSIAGYLGISRKTVHGVLKRWDTEGLAGLKRRSSAPHRHGRRLASTVQHHVRRLQRNPLLGAWRLHAALRREGIHVSPRTCGRLMAINREVFPELRPPEPPPKKDPQPMPFAAQYRHQFWTIDIRYLDMHRLGGGNVYCISILENASRAIVSSAISRLQDTTAVLKVLLSAIETCGCPDGIVSDSGSVFRSRRLGQICHALGIQRFFIAKRQPWQSYIETAFNIQRRMMDEAEAGFRAARTWQELWIAHRMWMKHYNQERHWAHRQRQDGCDTPLSVLGDVHGRIFPEALIRRIFEALRVNRMVDRVGFIRFRHWRIYSELGLARHVITLWIDTDHVMVTYESHDLRRYEGMIARDGTIRHLSHDTKFDHPFASPQLMLWDVIEDDWGKAVPVAHAERTRVPRGKATQLTMDLDTAA</sequence>
<dbReference type="InterPro" id="IPR009057">
    <property type="entry name" value="Homeodomain-like_sf"/>
</dbReference>
<evidence type="ECO:0000313" key="2">
    <source>
        <dbReference type="EMBL" id="GAA5531412.1"/>
    </source>
</evidence>
<proteinExistence type="predicted"/>
<dbReference type="Pfam" id="PF13384">
    <property type="entry name" value="HTH_23"/>
    <property type="match status" value="1"/>
</dbReference>
<organism evidence="2 3">
    <name type="scientific">Herpetosiphon gulosus</name>
    <dbReference type="NCBI Taxonomy" id="1973496"/>
    <lineage>
        <taxon>Bacteria</taxon>
        <taxon>Bacillati</taxon>
        <taxon>Chloroflexota</taxon>
        <taxon>Chloroflexia</taxon>
        <taxon>Herpetosiphonales</taxon>
        <taxon>Herpetosiphonaceae</taxon>
        <taxon>Herpetosiphon</taxon>
    </lineage>
</organism>
<feature type="domain" description="Integrase catalytic" evidence="1">
    <location>
        <begin position="272"/>
        <end position="450"/>
    </location>
</feature>
<dbReference type="SUPFAM" id="SSF53098">
    <property type="entry name" value="Ribonuclease H-like"/>
    <property type="match status" value="1"/>
</dbReference>
<dbReference type="Gene3D" id="1.10.10.10">
    <property type="entry name" value="Winged helix-like DNA-binding domain superfamily/Winged helix DNA-binding domain"/>
    <property type="match status" value="1"/>
</dbReference>
<dbReference type="PANTHER" id="PTHR47515:SF2">
    <property type="entry name" value="INTEGRASE CORE DOMAIN PROTEIN"/>
    <property type="match status" value="1"/>
</dbReference>
<comment type="caution">
    <text evidence="2">The sequence shown here is derived from an EMBL/GenBank/DDBJ whole genome shotgun (WGS) entry which is preliminary data.</text>
</comment>
<dbReference type="EMBL" id="BAABRU010000048">
    <property type="protein sequence ID" value="GAA5531412.1"/>
    <property type="molecule type" value="Genomic_DNA"/>
</dbReference>
<evidence type="ECO:0000259" key="1">
    <source>
        <dbReference type="PROSITE" id="PS50994"/>
    </source>
</evidence>
<dbReference type="Proteomes" id="UP001428290">
    <property type="component" value="Unassembled WGS sequence"/>
</dbReference>
<gene>
    <name evidence="2" type="ORF">Hgul01_05237</name>
</gene>
<keyword evidence="3" id="KW-1185">Reference proteome</keyword>
<dbReference type="InterPro" id="IPR036388">
    <property type="entry name" value="WH-like_DNA-bd_sf"/>
</dbReference>
<dbReference type="InterPro" id="IPR036397">
    <property type="entry name" value="RNaseH_sf"/>
</dbReference>
<dbReference type="RefSeq" id="WP_345724964.1">
    <property type="nucleotide sequence ID" value="NZ_BAABRU010000048.1"/>
</dbReference>
<dbReference type="SUPFAM" id="SSF46689">
    <property type="entry name" value="Homeodomain-like"/>
    <property type="match status" value="2"/>
</dbReference>
<dbReference type="InterPro" id="IPR012337">
    <property type="entry name" value="RNaseH-like_sf"/>
</dbReference>
<protein>
    <recommendedName>
        <fullName evidence="1">Integrase catalytic domain-containing protein</fullName>
    </recommendedName>
</protein>
<dbReference type="InterPro" id="IPR001584">
    <property type="entry name" value="Integrase_cat-core"/>
</dbReference>
<accession>A0ABP9X7P8</accession>
<dbReference type="PROSITE" id="PS50994">
    <property type="entry name" value="INTEGRASE"/>
    <property type="match status" value="1"/>
</dbReference>
<reference evidence="2 3" key="1">
    <citation type="submission" date="2024-02" db="EMBL/GenBank/DDBJ databases">
        <title>Herpetosiphon gulosus NBRC 112829.</title>
        <authorList>
            <person name="Ichikawa N."/>
            <person name="Katano-Makiyama Y."/>
            <person name="Hidaka K."/>
        </authorList>
    </citation>
    <scope>NUCLEOTIDE SEQUENCE [LARGE SCALE GENOMIC DNA]</scope>
    <source>
        <strain evidence="2 3">NBRC 112829</strain>
    </source>
</reference>
<dbReference type="PANTHER" id="PTHR47515">
    <property type="entry name" value="LOW CALCIUM RESPONSE LOCUS PROTEIN T"/>
    <property type="match status" value="1"/>
</dbReference>
<dbReference type="Gene3D" id="3.30.420.10">
    <property type="entry name" value="Ribonuclease H-like superfamily/Ribonuclease H"/>
    <property type="match status" value="1"/>
</dbReference>
<name>A0ABP9X7P8_9CHLR</name>
<evidence type="ECO:0000313" key="3">
    <source>
        <dbReference type="Proteomes" id="UP001428290"/>
    </source>
</evidence>
<dbReference type="Pfam" id="PF00665">
    <property type="entry name" value="rve"/>
    <property type="match status" value="1"/>
</dbReference>